<dbReference type="Proteomes" id="UP001596157">
    <property type="component" value="Unassembled WGS sequence"/>
</dbReference>
<dbReference type="RefSeq" id="WP_378248866.1">
    <property type="nucleotide sequence ID" value="NZ_JBHSKF010000009.1"/>
</dbReference>
<dbReference type="EMBL" id="JBHSKF010000009">
    <property type="protein sequence ID" value="MFC5289019.1"/>
    <property type="molecule type" value="Genomic_DNA"/>
</dbReference>
<name>A0ABW0ESC7_9PSEU</name>
<evidence type="ECO:0000313" key="2">
    <source>
        <dbReference type="Proteomes" id="UP001596157"/>
    </source>
</evidence>
<reference evidence="2" key="1">
    <citation type="journal article" date="2019" name="Int. J. Syst. Evol. Microbiol.">
        <title>The Global Catalogue of Microorganisms (GCM) 10K type strain sequencing project: providing services to taxonomists for standard genome sequencing and annotation.</title>
        <authorList>
            <consortium name="The Broad Institute Genomics Platform"/>
            <consortium name="The Broad Institute Genome Sequencing Center for Infectious Disease"/>
            <person name="Wu L."/>
            <person name="Ma J."/>
        </authorList>
    </citation>
    <scope>NUCLEOTIDE SEQUENCE [LARGE SCALE GENOMIC DNA]</scope>
    <source>
        <strain evidence="2">CCUG 59778</strain>
    </source>
</reference>
<sequence>MGWLRRNRRAARTVTTGRNWPDAVLDAAVAEAVEGRLDAARTVLIECRAEPEIRVFRVGELAEALIGHGDDITGLAGANDPDLLLLAGAVFVQEAWAVRGSGRASTVGRQRFAVFHSHLARTIGPLRAAAELLPEDPVPWSELDPVARGLEFERAEKDDIWAELARRGRTLTVGVQCRLQTLAPKWDGDEAAMLAFARETVGLVPDGHPAIAVIADAVLEGAMHHDVSLARYARPHRDELVAASARFLAGPAALPETARAHNIFAVVFCALGQADHAAEHLRAMDDHLCSPWDHIGGERAYQAAAAKYL</sequence>
<gene>
    <name evidence="1" type="ORF">ACFPM7_18360</name>
</gene>
<keyword evidence="2" id="KW-1185">Reference proteome</keyword>
<organism evidence="1 2">
    <name type="scientific">Actinokineospora guangxiensis</name>
    <dbReference type="NCBI Taxonomy" id="1490288"/>
    <lineage>
        <taxon>Bacteria</taxon>
        <taxon>Bacillati</taxon>
        <taxon>Actinomycetota</taxon>
        <taxon>Actinomycetes</taxon>
        <taxon>Pseudonocardiales</taxon>
        <taxon>Pseudonocardiaceae</taxon>
        <taxon>Actinokineospora</taxon>
    </lineage>
</organism>
<evidence type="ECO:0000313" key="1">
    <source>
        <dbReference type="EMBL" id="MFC5289019.1"/>
    </source>
</evidence>
<accession>A0ABW0ESC7</accession>
<proteinExistence type="predicted"/>
<comment type="caution">
    <text evidence="1">The sequence shown here is derived from an EMBL/GenBank/DDBJ whole genome shotgun (WGS) entry which is preliminary data.</text>
</comment>
<protein>
    <submittedName>
        <fullName evidence="1">Uncharacterized protein</fullName>
    </submittedName>
</protein>